<dbReference type="PANTHER" id="PTHR31272:SF4">
    <property type="entry name" value="CYTOCHROME C-TYPE BIOGENESIS PROTEIN HI_1454-RELATED"/>
    <property type="match status" value="1"/>
</dbReference>
<dbReference type="Proteomes" id="UP000371041">
    <property type="component" value="Chromosome"/>
</dbReference>
<evidence type="ECO:0000313" key="3">
    <source>
        <dbReference type="EMBL" id="QGK70257.1"/>
    </source>
</evidence>
<feature type="transmembrane region" description="Helical" evidence="2">
    <location>
        <begin position="206"/>
        <end position="227"/>
    </location>
</feature>
<dbReference type="InterPro" id="IPR051790">
    <property type="entry name" value="Cytochrome_c-biogenesis_DsbD"/>
</dbReference>
<dbReference type="PANTHER" id="PTHR31272">
    <property type="entry name" value="CYTOCHROME C-TYPE BIOGENESIS PROTEIN HI_1454-RELATED"/>
    <property type="match status" value="1"/>
</dbReference>
<feature type="transmembrane region" description="Helical" evidence="2">
    <location>
        <begin position="120"/>
        <end position="147"/>
    </location>
</feature>
<sequence length="309" mass="31888">MYELLFGTTLLTAFAGGVVALLAPCCVSVMLPAYLSTVFRRRGGTIAATGIFALGVATVIVPIGLGASALAALFVDYHTPVFSVGGAAMIVGGLAILGGWQPRLPMLGGRGPSGRGVGSVYALGLFSGAASSCCAPVLAGVILLGGATASFPAALTVAGTYVAGMVAPLMALAFLWDRRAARKASSWMEGRRIQVRLGRWSRQIPLGYALSGGLLVLMGALTLVLAVSGTGMSSTGWQLRISADIQHVASWATRQLSWLSGWAVAVLLLTAALVLIFTARRRGQVSKHHSCCDSKNTESHPAEVTTDES</sequence>
<feature type="transmembrane region" description="Helical" evidence="2">
    <location>
        <begin position="259"/>
        <end position="279"/>
    </location>
</feature>
<name>A0A5Q3QHE9_9PSEU</name>
<evidence type="ECO:0000256" key="2">
    <source>
        <dbReference type="SAM" id="Phobius"/>
    </source>
</evidence>
<keyword evidence="2" id="KW-0472">Membrane</keyword>
<feature type="region of interest" description="Disordered" evidence="1">
    <location>
        <begin position="288"/>
        <end position="309"/>
    </location>
</feature>
<feature type="transmembrane region" description="Helical" evidence="2">
    <location>
        <begin position="47"/>
        <end position="75"/>
    </location>
</feature>
<keyword evidence="2" id="KW-0812">Transmembrane</keyword>
<protein>
    <submittedName>
        <fullName evidence="3">Cytochrome c biogenesis protein CcdA</fullName>
    </submittedName>
</protein>
<reference evidence="4" key="1">
    <citation type="submission" date="2019-11" db="EMBL/GenBank/DDBJ databases">
        <title>The complete genome sequence of Saccharopolyspora sp. E2A.</title>
        <authorList>
            <person name="Zhang G."/>
        </authorList>
    </citation>
    <scope>NUCLEOTIDE SEQUENCE [LARGE SCALE GENOMIC DNA]</scope>
    <source>
        <strain evidence="4">E2A</strain>
    </source>
</reference>
<feature type="compositionally biased region" description="Basic and acidic residues" evidence="1">
    <location>
        <begin position="290"/>
        <end position="301"/>
    </location>
</feature>
<dbReference type="AlphaFoldDB" id="A0A5Q3QHE9"/>
<keyword evidence="4" id="KW-1185">Reference proteome</keyword>
<feature type="transmembrane region" description="Helical" evidence="2">
    <location>
        <begin position="81"/>
        <end position="100"/>
    </location>
</feature>
<gene>
    <name evidence="3" type="ORF">GIY23_12620</name>
</gene>
<proteinExistence type="predicted"/>
<organism evidence="3 4">
    <name type="scientific">Allosaccharopolyspora coralli</name>
    <dbReference type="NCBI Taxonomy" id="2665642"/>
    <lineage>
        <taxon>Bacteria</taxon>
        <taxon>Bacillati</taxon>
        <taxon>Actinomycetota</taxon>
        <taxon>Actinomycetes</taxon>
        <taxon>Pseudonocardiales</taxon>
        <taxon>Pseudonocardiaceae</taxon>
        <taxon>Allosaccharopolyspora</taxon>
    </lineage>
</organism>
<dbReference type="EMBL" id="CP045929">
    <property type="protein sequence ID" value="QGK70257.1"/>
    <property type="molecule type" value="Genomic_DNA"/>
</dbReference>
<feature type="transmembrane region" description="Helical" evidence="2">
    <location>
        <begin position="12"/>
        <end position="35"/>
    </location>
</feature>
<evidence type="ECO:0000313" key="4">
    <source>
        <dbReference type="Proteomes" id="UP000371041"/>
    </source>
</evidence>
<evidence type="ECO:0000256" key="1">
    <source>
        <dbReference type="SAM" id="MobiDB-lite"/>
    </source>
</evidence>
<dbReference type="RefSeq" id="WP_154076841.1">
    <property type="nucleotide sequence ID" value="NZ_CP045929.1"/>
</dbReference>
<feature type="transmembrane region" description="Helical" evidence="2">
    <location>
        <begin position="153"/>
        <end position="176"/>
    </location>
</feature>
<keyword evidence="2" id="KW-1133">Transmembrane helix</keyword>
<accession>A0A5Q3QHE9</accession>
<dbReference type="KEGG" id="sace:GIY23_12620"/>